<reference evidence="2 3" key="1">
    <citation type="journal article" date="2008" name="J. Virol.">
        <title>Laboratory strains of murine cytomegalovirus are genetically similar to but phenotypically distinct from wild strains of virus.</title>
        <authorList>
            <person name="Smith L.M."/>
            <person name="McWhorter A.R."/>
            <person name="Masters L.L."/>
            <person name="Shellam G.R."/>
            <person name="Redwood A.J."/>
        </authorList>
    </citation>
    <scope>NUCLEOTIDE SEQUENCE [LARGE SCALE GENOMIC DNA]</scope>
    <source>
        <strain evidence="2">C4A</strain>
    </source>
</reference>
<feature type="transmembrane region" description="Helical" evidence="1">
    <location>
        <begin position="344"/>
        <end position="365"/>
    </location>
</feature>
<evidence type="ECO:0000313" key="3">
    <source>
        <dbReference type="Proteomes" id="UP000101273"/>
    </source>
</evidence>
<keyword evidence="1" id="KW-0812">Transmembrane</keyword>
<dbReference type="Proteomes" id="UP000101273">
    <property type="component" value="Genome"/>
</dbReference>
<sequence>MTTPSPIRVRGIAVWCVVSLWVGYATNVQDVSFVVRSKLLANSYTFESILAFPYSFPIASLNARSGTDKTDYVRNITDTNAFGSILRIHREDLDTIRQKLLIQALFSAEHKCIGTMTTLECISSFLKDDLVMISVVSTAVVTNGRLVSERFEKHHENAYGQDVSSAISVLTGILRISNYSTVYNQLLQMHRNILDGCKAETLDTTFSAYLGDDAMHLSCTVKTLCPLILSVGFTVNGGVVSQADNRAQPARSGEDHTQSLNDRAFVAYATQQIPKTGHGPIRLHCYVESNIGWKVEYWFEFNRSRVVADSTKQHIMQPTSMRVSQIATRSYHISRRSKHFDSRAVIVGIIAGLLFILTVLALIYMQRKSPMPCVCV</sequence>
<keyword evidence="1" id="KW-1133">Transmembrane helix</keyword>
<gene>
    <name evidence="2" type="primary">m146</name>
</gene>
<keyword evidence="1" id="KW-0472">Membrane</keyword>
<proteinExistence type="predicted"/>
<evidence type="ECO:0000256" key="1">
    <source>
        <dbReference type="SAM" id="Phobius"/>
    </source>
</evidence>
<dbReference type="EMBL" id="EU579861">
    <property type="protein sequence ID" value="ACE95647.1"/>
    <property type="molecule type" value="Genomic_DNA"/>
</dbReference>
<name>B3UY71_MUHV1</name>
<organism evidence="2 3">
    <name type="scientific">Muromegalovirus C4A</name>
    <dbReference type="NCBI Taxonomy" id="524649"/>
    <lineage>
        <taxon>Viruses</taxon>
        <taxon>Duplodnaviria</taxon>
        <taxon>Heunggongvirae</taxon>
        <taxon>Peploviricota</taxon>
        <taxon>Herviviricetes</taxon>
        <taxon>Herpesvirales</taxon>
        <taxon>Orthoherpesviridae</taxon>
        <taxon>Betaherpesvirinae</taxon>
        <taxon>Muromegalovirus</taxon>
        <taxon>Muromegalovirus muridbeta1</taxon>
        <taxon>Murid herpesvirus 1</taxon>
    </lineage>
</organism>
<accession>B3UY71</accession>
<protein>
    <submittedName>
        <fullName evidence="2">M146</fullName>
    </submittedName>
</protein>
<evidence type="ECO:0000313" key="2">
    <source>
        <dbReference type="EMBL" id="ACE95647.1"/>
    </source>
</evidence>